<dbReference type="Gene3D" id="3.40.50.720">
    <property type="entry name" value="NAD(P)-binding Rossmann-like Domain"/>
    <property type="match status" value="1"/>
</dbReference>
<feature type="binding site" evidence="12">
    <location>
        <position position="95"/>
    </location>
    <ligand>
        <name>FAD</name>
        <dbReference type="ChEBI" id="CHEBI:57692"/>
    </ligand>
</feature>
<dbReference type="SUPFAM" id="SSF51971">
    <property type="entry name" value="Nucleotide-binding domain"/>
    <property type="match status" value="1"/>
</dbReference>
<feature type="binding site" evidence="12">
    <location>
        <position position="57"/>
    </location>
    <ligand>
        <name>FAD</name>
        <dbReference type="ChEBI" id="CHEBI:57692"/>
    </ligand>
</feature>
<evidence type="ECO:0000256" key="4">
    <source>
        <dbReference type="ARBA" id="ARBA00013219"/>
    </source>
</evidence>
<feature type="binding site" evidence="12">
    <location>
        <begin position="369"/>
        <end position="371"/>
    </location>
    <ligand>
        <name>FAD</name>
        <dbReference type="ChEBI" id="CHEBI:57692"/>
    </ligand>
</feature>
<evidence type="ECO:0000256" key="2">
    <source>
        <dbReference type="ARBA" id="ARBA00004731"/>
    </source>
</evidence>
<accession>A0A0N5BGC1</accession>
<evidence type="ECO:0000256" key="3">
    <source>
        <dbReference type="ARBA" id="ARBA00008312"/>
    </source>
</evidence>
<organism evidence="15 16">
    <name type="scientific">Strongyloides papillosus</name>
    <name type="common">Intestinal threadworm</name>
    <dbReference type="NCBI Taxonomy" id="174720"/>
    <lineage>
        <taxon>Eukaryota</taxon>
        <taxon>Metazoa</taxon>
        <taxon>Ecdysozoa</taxon>
        <taxon>Nematoda</taxon>
        <taxon>Chromadorea</taxon>
        <taxon>Rhabditida</taxon>
        <taxon>Tylenchina</taxon>
        <taxon>Panagrolaimomorpha</taxon>
        <taxon>Strongyloidoidea</taxon>
        <taxon>Strongyloididae</taxon>
        <taxon>Strongyloides</taxon>
    </lineage>
</organism>
<evidence type="ECO:0000313" key="16">
    <source>
        <dbReference type="WBParaSite" id="SPAL_0000502800.1"/>
    </source>
</evidence>
<evidence type="ECO:0000256" key="5">
    <source>
        <dbReference type="ARBA" id="ARBA00016287"/>
    </source>
</evidence>
<proteinExistence type="inferred from homology"/>
<keyword evidence="7 11" id="KW-0274">FAD</keyword>
<keyword evidence="8 11" id="KW-0521">NADP</keyword>
<keyword evidence="9 11" id="KW-0560">Oxidoreductase</keyword>
<name>A0A0N5BGC1_STREA</name>
<comment type="catalytic activity">
    <reaction evidence="10 11">
        <text>2 reduced [adrenodoxin] + NADP(+) + H(+) = 2 oxidized [adrenodoxin] + NADPH</text>
        <dbReference type="Rhea" id="RHEA:42312"/>
        <dbReference type="Rhea" id="RHEA-COMP:9998"/>
        <dbReference type="Rhea" id="RHEA-COMP:9999"/>
        <dbReference type="ChEBI" id="CHEBI:15378"/>
        <dbReference type="ChEBI" id="CHEBI:33737"/>
        <dbReference type="ChEBI" id="CHEBI:33738"/>
        <dbReference type="ChEBI" id="CHEBI:57783"/>
        <dbReference type="ChEBI" id="CHEBI:58349"/>
        <dbReference type="EC" id="1.18.1.6"/>
    </reaction>
</comment>
<dbReference type="WBParaSite" id="SPAL_0000502800.1">
    <property type="protein sequence ID" value="SPAL_0000502800.1"/>
    <property type="gene ID" value="SPAL_0000502800"/>
</dbReference>
<dbReference type="InterPro" id="IPR036188">
    <property type="entry name" value="FAD/NAD-bd_sf"/>
</dbReference>
<dbReference type="InterPro" id="IPR023753">
    <property type="entry name" value="FAD/NAD-binding_dom"/>
</dbReference>
<dbReference type="Pfam" id="PF07992">
    <property type="entry name" value="Pyr_redox_2"/>
    <property type="match status" value="1"/>
</dbReference>
<evidence type="ECO:0000256" key="8">
    <source>
        <dbReference type="ARBA" id="ARBA00022857"/>
    </source>
</evidence>
<feature type="binding site" evidence="13">
    <location>
        <position position="220"/>
    </location>
    <ligand>
        <name>NADP(+)</name>
        <dbReference type="ChEBI" id="CHEBI:58349"/>
    </ligand>
</feature>
<feature type="binding site" evidence="12">
    <location>
        <position position="362"/>
    </location>
    <ligand>
        <name>FAD</name>
        <dbReference type="ChEBI" id="CHEBI:57692"/>
    </ligand>
</feature>
<dbReference type="Proteomes" id="UP000046392">
    <property type="component" value="Unplaced"/>
</dbReference>
<dbReference type="EC" id="1.18.1.6" evidence="4 11"/>
<dbReference type="PRINTS" id="PR00419">
    <property type="entry name" value="ADXRDTASE"/>
</dbReference>
<evidence type="ECO:0000313" key="15">
    <source>
        <dbReference type="Proteomes" id="UP000046392"/>
    </source>
</evidence>
<dbReference type="InterPro" id="IPR021163">
    <property type="entry name" value="Ferredox_Rdtase_adrenod"/>
</dbReference>
<dbReference type="GO" id="GO:0005739">
    <property type="term" value="C:mitochondrion"/>
    <property type="evidence" value="ECO:0007669"/>
    <property type="project" value="UniProtKB-SubCell"/>
</dbReference>
<comment type="pathway">
    <text evidence="2">Steroid metabolism; cholesterol metabolism.</text>
</comment>
<dbReference type="AlphaFoldDB" id="A0A0N5BGC1"/>
<dbReference type="PANTHER" id="PTHR48467">
    <property type="entry name" value="GLUTAMATE SYNTHASE 1 [NADH], CHLOROPLASTIC-LIKE"/>
    <property type="match status" value="1"/>
</dbReference>
<feature type="binding site" evidence="13">
    <location>
        <begin position="164"/>
        <end position="167"/>
    </location>
    <ligand>
        <name>NADP(+)</name>
        <dbReference type="ChEBI" id="CHEBI:58349"/>
    </ligand>
</feature>
<evidence type="ECO:0000256" key="10">
    <source>
        <dbReference type="ARBA" id="ARBA00048933"/>
    </source>
</evidence>
<sequence length="450" mass="50971">MMQRINFFRYFSNTLSQPRIAVVGAGPSGLYASTGIIRKFNKAYIDIFDKSPVPYGLVRYGVAPDHQDVKNCIHQFEKLFNNNSGNVSLLCNVDVGHDITYNELCQNYDAIVLAYGASKNRHLSIPGIDAINCLPGGDFVSWYNGAPNFKAPLLDKKNAVIIGNGNVSLDCARILLKDVKNLTKYDITNRELHMLEKSHVCDIKLFGRRGPENTSVTIKEFREFLRLPCASIKIDMPFEYFDNLNIEKYPRPLKRTLELMKTHILGQEKKEVMEKNGVIGFYTSPIKVHKDSTNRIEALDIKNNLTNDITTIPCNLLIYAIGFDTFILKGIPQNSNKLAMKDYCRVDNSSIDTECQTYATGWCAHGAKGVIANTQADAFSVAGELFNDLSNNKFGEKTGVKSLLDSRNIRYVSWDDWKKVDQKEIELGKKYGKEREKLQNIFEVLEEKKM</sequence>
<evidence type="ECO:0000256" key="13">
    <source>
        <dbReference type="PIRSR" id="PIRSR000362-2"/>
    </source>
</evidence>
<dbReference type="UniPathway" id="UPA00296"/>
<comment type="cofactor">
    <cofactor evidence="1 11 12">
        <name>FAD</name>
        <dbReference type="ChEBI" id="CHEBI:57692"/>
    </cofactor>
</comment>
<evidence type="ECO:0000256" key="12">
    <source>
        <dbReference type="PIRSR" id="PIRSR000362-1"/>
    </source>
</evidence>
<protein>
    <recommendedName>
        <fullName evidence="5 11">NADPH:adrenodoxin oxidoreductase, mitochondrial</fullName>
        <ecNumber evidence="4 11">1.18.1.6</ecNumber>
    </recommendedName>
</protein>
<comment type="similarity">
    <text evidence="3 11">Belongs to the ferredoxin--NADP reductase type 1 family.</text>
</comment>
<evidence type="ECO:0000256" key="9">
    <source>
        <dbReference type="ARBA" id="ARBA00023002"/>
    </source>
</evidence>
<keyword evidence="6 11" id="KW-0285">Flavoprotein</keyword>
<feature type="binding site" evidence="13">
    <location>
        <position position="369"/>
    </location>
    <ligand>
        <name>NADP(+)</name>
        <dbReference type="ChEBI" id="CHEBI:58349"/>
    </ligand>
</feature>
<dbReference type="Gene3D" id="3.50.50.60">
    <property type="entry name" value="FAD/NAD(P)-binding domain"/>
    <property type="match status" value="1"/>
</dbReference>
<evidence type="ECO:0000256" key="11">
    <source>
        <dbReference type="PIRNR" id="PIRNR000362"/>
    </source>
</evidence>
<feature type="domain" description="FAD/NAD(P)-binding" evidence="14">
    <location>
        <begin position="19"/>
        <end position="181"/>
    </location>
</feature>
<dbReference type="STRING" id="174720.A0A0N5BGC1"/>
<evidence type="ECO:0000256" key="1">
    <source>
        <dbReference type="ARBA" id="ARBA00001974"/>
    </source>
</evidence>
<reference evidence="16" key="1">
    <citation type="submission" date="2017-02" db="UniProtKB">
        <authorList>
            <consortium name="WormBaseParasite"/>
        </authorList>
    </citation>
    <scope>IDENTIFICATION</scope>
</reference>
<dbReference type="GO" id="GO:0008203">
    <property type="term" value="P:cholesterol metabolic process"/>
    <property type="evidence" value="ECO:0007669"/>
    <property type="project" value="UniProtKB-UniPathway"/>
</dbReference>
<feature type="binding site" evidence="12">
    <location>
        <position position="28"/>
    </location>
    <ligand>
        <name>FAD</name>
        <dbReference type="ChEBI" id="CHEBI:57692"/>
    </ligand>
</feature>
<evidence type="ECO:0000256" key="7">
    <source>
        <dbReference type="ARBA" id="ARBA00022827"/>
    </source>
</evidence>
<comment type="subcellular location">
    <subcellularLocation>
        <location evidence="11">Mitochondrion</location>
    </subcellularLocation>
</comment>
<keyword evidence="15" id="KW-1185">Reference proteome</keyword>
<evidence type="ECO:0000256" key="6">
    <source>
        <dbReference type="ARBA" id="ARBA00022630"/>
    </source>
</evidence>
<dbReference type="PIRSF" id="PIRSF000362">
    <property type="entry name" value="FNR"/>
    <property type="match status" value="1"/>
</dbReference>
<feature type="binding site" evidence="13">
    <location>
        <begin position="208"/>
        <end position="209"/>
    </location>
    <ligand>
        <name>NADP(+)</name>
        <dbReference type="ChEBI" id="CHEBI:58349"/>
    </ligand>
</feature>
<dbReference type="InterPro" id="IPR055275">
    <property type="entry name" value="Ferredox_Rdtase"/>
</dbReference>
<evidence type="ECO:0000259" key="14">
    <source>
        <dbReference type="Pfam" id="PF07992"/>
    </source>
</evidence>
<dbReference type="GO" id="GO:0016491">
    <property type="term" value="F:oxidoreductase activity"/>
    <property type="evidence" value="ECO:0007669"/>
    <property type="project" value="UniProtKB-KW"/>
</dbReference>
<keyword evidence="11" id="KW-0496">Mitochondrion</keyword>
<dbReference type="PANTHER" id="PTHR48467:SF1">
    <property type="entry name" value="GLUTAMATE SYNTHASE 1 [NADH], CHLOROPLASTIC-LIKE"/>
    <property type="match status" value="1"/>
</dbReference>